<proteinExistence type="predicted"/>
<dbReference type="OrthoDB" id="438641at2759"/>
<dbReference type="GO" id="GO:0032259">
    <property type="term" value="P:methylation"/>
    <property type="evidence" value="ECO:0007669"/>
    <property type="project" value="UniProtKB-KW"/>
</dbReference>
<dbReference type="EMBL" id="NBCO01000043">
    <property type="protein sequence ID" value="ORC84587.1"/>
    <property type="molecule type" value="Genomic_DNA"/>
</dbReference>
<dbReference type="VEuPathDB" id="TriTrypDB:TM35_000431550"/>
<dbReference type="SUPFAM" id="SSF48452">
    <property type="entry name" value="TPR-like"/>
    <property type="match status" value="1"/>
</dbReference>
<evidence type="ECO:0000256" key="1">
    <source>
        <dbReference type="ARBA" id="ARBA00022603"/>
    </source>
</evidence>
<name>A0A1X0NIX9_9TRYP</name>
<dbReference type="PANTHER" id="PTHR46402:SF2">
    <property type="entry name" value="HISTONE-LYSINE N-TRIMETHYLTRANSFERASE SMYD5"/>
    <property type="match status" value="1"/>
</dbReference>
<dbReference type="GO" id="GO:0045814">
    <property type="term" value="P:negative regulation of gene expression, epigenetic"/>
    <property type="evidence" value="ECO:0007669"/>
    <property type="project" value="TreeGrafter"/>
</dbReference>
<keyword evidence="6" id="KW-1185">Reference proteome</keyword>
<keyword evidence="2" id="KW-0808">Transferase</keyword>
<dbReference type="STRING" id="67003.A0A1X0NIX9"/>
<dbReference type="Pfam" id="PF00856">
    <property type="entry name" value="SET"/>
    <property type="match status" value="1"/>
</dbReference>
<dbReference type="Gene3D" id="1.25.40.10">
    <property type="entry name" value="Tetratricopeptide repeat domain"/>
    <property type="match status" value="1"/>
</dbReference>
<evidence type="ECO:0000256" key="3">
    <source>
        <dbReference type="ARBA" id="ARBA00022691"/>
    </source>
</evidence>
<evidence type="ECO:0000313" key="5">
    <source>
        <dbReference type="EMBL" id="ORC84587.1"/>
    </source>
</evidence>
<sequence>MEVAKDLKQKGNTCFANGDVNGAEAAYLHCIKVLTNNQQQKKEKEEMDSIPSDDATRQLLATLYSNLSNVYHVQGSYDKSWEAAQKATNCDSTFTKAWLRYMQARRLAGYPFEAFVTLLRYFRPLIRRHNSSSTSALNLGDISEEVEEPLYRDLGLSNVSPHIELQDYKGGVGIVAHRAIKPNEVILVEKRFETSFVDPSLNTQGDLTTQKIVEYFARKIYPHQRDHSQEWERFKKEFKGCWPRCPEDISNETREEMIHALRVQFPDMNESDFEDLFSFAVMCRYNCFHSGFFRACALANHSCLANAAMKFNPQLNTVTLIAVRPINPGDFVNVKYFSDAHFLMGVGKRREYLRSWLFWCACERCCRDNDNEAKEEYVQCTNCQKYTHLPLVSDPKTINDNDAFLLNEKPCIHCGEIQTWPSEKKLRVSHSLLSFNEVTSNIKFPEVAEWLLVKLREISEFHVHHVHWLYRVLFYFFCVPVTSIVNETFETFTKLGWNSSHIEDLLRDYGIRELYMQSISNSTNKSFIQEKERQDTDYTLSTRNTYGNTIDNDINIALNTTGTDGASDKLTPEEVRGGDILYVLCVLWQLISPFYPEYEGWALHRAICQLVLFAHTHPNEERALPAAEAMALLRYHGKYLGPAEISTWIHAYNMHKPTGQRKGLLTSKQIKKAFQP</sequence>
<accession>A0A1X0NIX9</accession>
<dbReference type="SMART" id="SM00028">
    <property type="entry name" value="TPR"/>
    <property type="match status" value="2"/>
</dbReference>
<dbReference type="GeneID" id="39989834"/>
<evidence type="ECO:0000259" key="4">
    <source>
        <dbReference type="Pfam" id="PF00856"/>
    </source>
</evidence>
<dbReference type="InterPro" id="IPR046341">
    <property type="entry name" value="SET_dom_sf"/>
</dbReference>
<reference evidence="5 6" key="1">
    <citation type="submission" date="2017-03" db="EMBL/GenBank/DDBJ databases">
        <title>An alternative strategy for trypanosome survival in the mammalian bloodstream revealed through genome and transcriptome analysis of the ubiquitous bovine parasite Trypanosoma (Megatrypanum) theileri.</title>
        <authorList>
            <person name="Kelly S."/>
            <person name="Ivens A."/>
            <person name="Mott A."/>
            <person name="O'Neill E."/>
            <person name="Emms D."/>
            <person name="Macleod O."/>
            <person name="Voorheis P."/>
            <person name="Matthews J."/>
            <person name="Matthews K."/>
            <person name="Carrington M."/>
        </authorList>
    </citation>
    <scope>NUCLEOTIDE SEQUENCE [LARGE SCALE GENOMIC DNA]</scope>
    <source>
        <strain evidence="5">Edinburgh</strain>
    </source>
</reference>
<evidence type="ECO:0000313" key="6">
    <source>
        <dbReference type="Proteomes" id="UP000192257"/>
    </source>
</evidence>
<dbReference type="InterPro" id="IPR011990">
    <property type="entry name" value="TPR-like_helical_dom_sf"/>
</dbReference>
<dbReference type="RefSeq" id="XP_028878653.1">
    <property type="nucleotide sequence ID" value="XM_029030054.1"/>
</dbReference>
<dbReference type="AlphaFoldDB" id="A0A1X0NIX9"/>
<dbReference type="InterPro" id="IPR001214">
    <property type="entry name" value="SET_dom"/>
</dbReference>
<feature type="domain" description="SET" evidence="4">
    <location>
        <begin position="171"/>
        <end position="336"/>
    </location>
</feature>
<dbReference type="PANTHER" id="PTHR46402">
    <property type="entry name" value="SET AND MYND DOMAIN-CONTAINING PROTEIN 5"/>
    <property type="match status" value="1"/>
</dbReference>
<dbReference type="InterPro" id="IPR019734">
    <property type="entry name" value="TPR_rpt"/>
</dbReference>
<keyword evidence="3" id="KW-0949">S-adenosyl-L-methionine</keyword>
<gene>
    <name evidence="5" type="ORF">TM35_000431550</name>
</gene>
<evidence type="ECO:0000256" key="2">
    <source>
        <dbReference type="ARBA" id="ARBA00022679"/>
    </source>
</evidence>
<keyword evidence="1" id="KW-0489">Methyltransferase</keyword>
<dbReference type="SUPFAM" id="SSF82199">
    <property type="entry name" value="SET domain"/>
    <property type="match status" value="1"/>
</dbReference>
<dbReference type="GO" id="GO:0042799">
    <property type="term" value="F:histone H4K20 methyltransferase activity"/>
    <property type="evidence" value="ECO:0007669"/>
    <property type="project" value="TreeGrafter"/>
</dbReference>
<dbReference type="Proteomes" id="UP000192257">
    <property type="component" value="Unassembled WGS sequence"/>
</dbReference>
<dbReference type="CDD" id="cd20071">
    <property type="entry name" value="SET_SMYD"/>
    <property type="match status" value="1"/>
</dbReference>
<protein>
    <recommendedName>
        <fullName evidence="4">SET domain-containing protein</fullName>
    </recommendedName>
</protein>
<organism evidence="5 6">
    <name type="scientific">Trypanosoma theileri</name>
    <dbReference type="NCBI Taxonomy" id="67003"/>
    <lineage>
        <taxon>Eukaryota</taxon>
        <taxon>Discoba</taxon>
        <taxon>Euglenozoa</taxon>
        <taxon>Kinetoplastea</taxon>
        <taxon>Metakinetoplastina</taxon>
        <taxon>Trypanosomatida</taxon>
        <taxon>Trypanosomatidae</taxon>
        <taxon>Trypanosoma</taxon>
    </lineage>
</organism>
<dbReference type="Gene3D" id="2.170.270.10">
    <property type="entry name" value="SET domain"/>
    <property type="match status" value="1"/>
</dbReference>
<comment type="caution">
    <text evidence="5">The sequence shown here is derived from an EMBL/GenBank/DDBJ whole genome shotgun (WGS) entry which is preliminary data.</text>
</comment>